<feature type="transmembrane region" description="Helical" evidence="7">
    <location>
        <begin position="155"/>
        <end position="173"/>
    </location>
</feature>
<reference evidence="8 9" key="1">
    <citation type="submission" date="2020-04" db="EMBL/GenBank/DDBJ databases">
        <authorList>
            <person name="Wallbank WR R."/>
            <person name="Pardo Diaz C."/>
            <person name="Kozak K."/>
            <person name="Martin S."/>
            <person name="Jiggins C."/>
            <person name="Moest M."/>
            <person name="Warren A I."/>
            <person name="Byers J.R.P. K."/>
            <person name="Montejo-Kovacevich G."/>
            <person name="Yen C E."/>
        </authorList>
    </citation>
    <scope>NUCLEOTIDE SEQUENCE [LARGE SCALE GENOMIC DNA]</scope>
</reference>
<evidence type="ECO:0000256" key="5">
    <source>
        <dbReference type="RuleBase" id="RU000477"/>
    </source>
</evidence>
<feature type="region of interest" description="Disordered" evidence="6">
    <location>
        <begin position="253"/>
        <end position="275"/>
    </location>
</feature>
<dbReference type="SUPFAM" id="SSF81338">
    <property type="entry name" value="Aquaporin-like"/>
    <property type="match status" value="1"/>
</dbReference>
<evidence type="ECO:0000256" key="6">
    <source>
        <dbReference type="SAM" id="MobiDB-lite"/>
    </source>
</evidence>
<dbReference type="PANTHER" id="PTHR19139:SF270">
    <property type="entry name" value="ENTOMOGLYCEROPORIN 1-RELATED"/>
    <property type="match status" value="1"/>
</dbReference>
<keyword evidence="5" id="KW-0813">Transport</keyword>
<comment type="subcellular location">
    <subcellularLocation>
        <location evidence="1">Membrane</location>
        <topology evidence="1">Multi-pass membrane protein</topology>
    </subcellularLocation>
</comment>
<protein>
    <submittedName>
        <fullName evidence="8">Uncharacterized protein</fullName>
    </submittedName>
</protein>
<comment type="caution">
    <text evidence="8">The sequence shown here is derived from an EMBL/GenBank/DDBJ whole genome shotgun (WGS) entry which is preliminary data.</text>
</comment>
<dbReference type="GO" id="GO:0015267">
    <property type="term" value="F:channel activity"/>
    <property type="evidence" value="ECO:0007669"/>
    <property type="project" value="InterPro"/>
</dbReference>
<feature type="transmembrane region" description="Helical" evidence="7">
    <location>
        <begin position="42"/>
        <end position="69"/>
    </location>
</feature>
<dbReference type="Pfam" id="PF00230">
    <property type="entry name" value="MIP"/>
    <property type="match status" value="1"/>
</dbReference>
<name>A0A8S0YRG0_ARCPL</name>
<feature type="compositionally biased region" description="Basic and acidic residues" evidence="6">
    <location>
        <begin position="264"/>
        <end position="275"/>
    </location>
</feature>
<evidence type="ECO:0000256" key="2">
    <source>
        <dbReference type="ARBA" id="ARBA00022692"/>
    </source>
</evidence>
<organism evidence="8 9">
    <name type="scientific">Arctia plantaginis</name>
    <name type="common">Wood tiger moth</name>
    <name type="synonym">Phalaena plantaginis</name>
    <dbReference type="NCBI Taxonomy" id="874455"/>
    <lineage>
        <taxon>Eukaryota</taxon>
        <taxon>Metazoa</taxon>
        <taxon>Ecdysozoa</taxon>
        <taxon>Arthropoda</taxon>
        <taxon>Hexapoda</taxon>
        <taxon>Insecta</taxon>
        <taxon>Pterygota</taxon>
        <taxon>Neoptera</taxon>
        <taxon>Endopterygota</taxon>
        <taxon>Lepidoptera</taxon>
        <taxon>Glossata</taxon>
        <taxon>Ditrysia</taxon>
        <taxon>Noctuoidea</taxon>
        <taxon>Erebidae</taxon>
        <taxon>Arctiinae</taxon>
        <taxon>Arctia</taxon>
    </lineage>
</organism>
<feature type="transmembrane region" description="Helical" evidence="7">
    <location>
        <begin position="227"/>
        <end position="247"/>
    </location>
</feature>
<evidence type="ECO:0000256" key="3">
    <source>
        <dbReference type="ARBA" id="ARBA00022989"/>
    </source>
</evidence>
<dbReference type="InterPro" id="IPR034294">
    <property type="entry name" value="Aquaporin_transptr"/>
</dbReference>
<keyword evidence="3 7" id="KW-1133">Transmembrane helix</keyword>
<accession>A0A8S0YRG0</accession>
<dbReference type="Gene3D" id="1.20.1080.10">
    <property type="entry name" value="Glycerol uptake facilitator protein"/>
    <property type="match status" value="1"/>
</dbReference>
<dbReference type="PANTHER" id="PTHR19139">
    <property type="entry name" value="AQUAPORIN TRANSPORTER"/>
    <property type="match status" value="1"/>
</dbReference>
<evidence type="ECO:0000256" key="4">
    <source>
        <dbReference type="ARBA" id="ARBA00023136"/>
    </source>
</evidence>
<keyword evidence="2 5" id="KW-0812">Transmembrane</keyword>
<feature type="transmembrane region" description="Helical" evidence="7">
    <location>
        <begin position="113"/>
        <end position="135"/>
    </location>
</feature>
<feature type="transmembrane region" description="Helical" evidence="7">
    <location>
        <begin position="89"/>
        <end position="106"/>
    </location>
</feature>
<dbReference type="AlphaFoldDB" id="A0A8S0YRG0"/>
<sequence>MSAHSRRDLMAPPPLDADDCDAVRCGCGRGARRDGALWRVALAELVGTALLVLLSCLAACAPGAAALPLHRALAAGFVVTALVQTLDHISGAFFNPTVLLAAVLWGRVGGRRALALGGAQLAGAVLGAGALHALQPAAAASCVTRPAPGLPLHEAALIECVLGGCLALANCGAWDPRSAERRDSWPTRIGLTVAALSLVAGELTGASMNPARSFGPALWSGAWDRHWIYWVSPLSGSLMCTLVYIAAWRPLPLPPPPGPRKARPPQEARDASEDA</sequence>
<dbReference type="Proteomes" id="UP000494256">
    <property type="component" value="Unassembled WGS sequence"/>
</dbReference>
<keyword evidence="4 7" id="KW-0472">Membrane</keyword>
<dbReference type="InterPro" id="IPR023271">
    <property type="entry name" value="Aquaporin-like"/>
</dbReference>
<proteinExistence type="inferred from homology"/>
<comment type="similarity">
    <text evidence="5">Belongs to the MIP/aquaporin (TC 1.A.8) family.</text>
</comment>
<evidence type="ECO:0000256" key="1">
    <source>
        <dbReference type="ARBA" id="ARBA00004141"/>
    </source>
</evidence>
<evidence type="ECO:0000313" key="9">
    <source>
        <dbReference type="Proteomes" id="UP000494256"/>
    </source>
</evidence>
<dbReference type="GO" id="GO:0005886">
    <property type="term" value="C:plasma membrane"/>
    <property type="evidence" value="ECO:0007669"/>
    <property type="project" value="TreeGrafter"/>
</dbReference>
<dbReference type="InterPro" id="IPR000425">
    <property type="entry name" value="MIP"/>
</dbReference>
<evidence type="ECO:0000256" key="7">
    <source>
        <dbReference type="SAM" id="Phobius"/>
    </source>
</evidence>
<evidence type="ECO:0000313" key="8">
    <source>
        <dbReference type="EMBL" id="CAB3221272.1"/>
    </source>
</evidence>
<dbReference type="OrthoDB" id="6328726at2759"/>
<dbReference type="PRINTS" id="PR00783">
    <property type="entry name" value="MINTRINSICP"/>
</dbReference>
<gene>
    <name evidence="8" type="ORF">APLA_LOCUS743</name>
</gene>
<dbReference type="EMBL" id="CADEBD010000045">
    <property type="protein sequence ID" value="CAB3221272.1"/>
    <property type="molecule type" value="Genomic_DNA"/>
</dbReference>